<dbReference type="AlphaFoldDB" id="A0AAN4U3V7"/>
<feature type="signal peptide" evidence="1">
    <location>
        <begin position="1"/>
        <end position="33"/>
    </location>
</feature>
<accession>A0AAN4U3V7</accession>
<name>A0AAN4U3V7_9PROT</name>
<keyword evidence="3" id="KW-1185">Reference proteome</keyword>
<sequence>MVRFSAPLRRACTSGAILAASAFCGVITVPAHAQTPSIAAPCEKTALKTTGPAWLHLKLTFDKLVSVRNFGPKFAPKQLPIDDVVEFDGYLPADGTDIRIGSGRSVGFVPQLVFENVPGQTPKPSTVEGSKIEGLYGTFHALPSPDGKIVVTPALTLVSGLALEKSGQGDAGVDLPRYRTVHIDTPIVVEGFRCEAHAELTGTSAGKLKGWVPGNYSLRISAYRTQ</sequence>
<evidence type="ECO:0000313" key="2">
    <source>
        <dbReference type="EMBL" id="GEL54881.1"/>
    </source>
</evidence>
<evidence type="ECO:0000313" key="3">
    <source>
        <dbReference type="Proteomes" id="UP000321287"/>
    </source>
</evidence>
<comment type="caution">
    <text evidence="2">The sequence shown here is derived from an EMBL/GenBank/DDBJ whole genome shotgun (WGS) entry which is preliminary data.</text>
</comment>
<dbReference type="Proteomes" id="UP000321287">
    <property type="component" value="Unassembled WGS sequence"/>
</dbReference>
<evidence type="ECO:0008006" key="4">
    <source>
        <dbReference type="Google" id="ProtNLM"/>
    </source>
</evidence>
<gene>
    <name evidence="2" type="ORF">ABO01nite_28880</name>
</gene>
<organism evidence="2 3">
    <name type="scientific">Asaia bogorensis NBRC 16594</name>
    <dbReference type="NCBI Taxonomy" id="1231624"/>
    <lineage>
        <taxon>Bacteria</taxon>
        <taxon>Pseudomonadati</taxon>
        <taxon>Pseudomonadota</taxon>
        <taxon>Alphaproteobacteria</taxon>
        <taxon>Acetobacterales</taxon>
        <taxon>Acetobacteraceae</taxon>
        <taxon>Asaia</taxon>
    </lineage>
</organism>
<keyword evidence="1" id="KW-0732">Signal</keyword>
<dbReference type="EMBL" id="BJVS01000010">
    <property type="protein sequence ID" value="GEL54881.1"/>
    <property type="molecule type" value="Genomic_DNA"/>
</dbReference>
<evidence type="ECO:0000256" key="1">
    <source>
        <dbReference type="SAM" id="SignalP"/>
    </source>
</evidence>
<reference evidence="2 3" key="1">
    <citation type="submission" date="2019-07" db="EMBL/GenBank/DDBJ databases">
        <title>Whole genome shotgun sequence of Asaia bogorensis NBRC 16594.</title>
        <authorList>
            <person name="Hosoyama A."/>
            <person name="Uohara A."/>
            <person name="Ohji S."/>
            <person name="Ichikawa N."/>
        </authorList>
    </citation>
    <scope>NUCLEOTIDE SEQUENCE [LARGE SCALE GENOMIC DNA]</scope>
    <source>
        <strain evidence="2 3">NBRC 16594</strain>
    </source>
</reference>
<protein>
    <recommendedName>
        <fullName evidence="4">DUF4402 domain-containing protein</fullName>
    </recommendedName>
</protein>
<feature type="chain" id="PRO_5042907265" description="DUF4402 domain-containing protein" evidence="1">
    <location>
        <begin position="34"/>
        <end position="226"/>
    </location>
</feature>
<dbReference type="RefSeq" id="WP_146926864.1">
    <property type="nucleotide sequence ID" value="NZ_BAPU01000054.1"/>
</dbReference>
<proteinExistence type="predicted"/>